<evidence type="ECO:0000313" key="2">
    <source>
        <dbReference type="EMBL" id="MCG6663897.1"/>
    </source>
</evidence>
<dbReference type="EMBL" id="JACEFT010000059">
    <property type="protein sequence ID" value="MBA2781230.1"/>
    <property type="molecule type" value="Genomic_DNA"/>
</dbReference>
<reference evidence="2 4" key="1">
    <citation type="submission" date="2020-05" db="EMBL/GenBank/DDBJ databases">
        <title>Comparative genomic analysis of denitrifying bacteria from Halomonas genus.</title>
        <authorList>
            <person name="Wang L."/>
            <person name="Shao Z."/>
        </authorList>
    </citation>
    <scope>NUCLEOTIDE SEQUENCE [LARGE SCALE GENOMIC DNA]</scope>
    <source>
        <strain evidence="2 4">DSM 17331</strain>
    </source>
</reference>
<comment type="caution">
    <text evidence="1">The sequence shown here is derived from an EMBL/GenBank/DDBJ whole genome shotgun (WGS) entry which is preliminary data.</text>
</comment>
<keyword evidence="4" id="KW-1185">Reference proteome</keyword>
<reference evidence="1 3" key="2">
    <citation type="submission" date="2020-07" db="EMBL/GenBank/DDBJ databases">
        <title>Identification of Halomonas strains.</title>
        <authorList>
            <person name="Xiao Z."/>
            <person name="Shen J."/>
        </authorList>
    </citation>
    <scope>NUCLEOTIDE SEQUENCE [LARGE SCALE GENOMIC DNA]</scope>
    <source>
        <strain evidence="1 3">DSM 17331</strain>
    </source>
</reference>
<dbReference type="AlphaFoldDB" id="A0A7V9W567"/>
<gene>
    <name evidence="1" type="ORF">H1D44_20355</name>
    <name evidence="2" type="ORF">HOP48_20470</name>
</gene>
<dbReference type="Proteomes" id="UP000518091">
    <property type="component" value="Unassembled WGS sequence"/>
</dbReference>
<evidence type="ECO:0000313" key="4">
    <source>
        <dbReference type="Proteomes" id="UP000814353"/>
    </source>
</evidence>
<dbReference type="EMBL" id="JABFUB010000043">
    <property type="protein sequence ID" value="MCG6663897.1"/>
    <property type="molecule type" value="Genomic_DNA"/>
</dbReference>
<sequence length="403" mass="45255">MHIPSERVYREMRSEEASLWIVPANGGAEIAFLVKAPTSSIKALFAGCPMEFLLGKKGSYLCHGVRIHDSPDAPLLISGAVRVREEMLAIQRLAKDRQSALFLFNEMDVCLGWTNLEFIEKDAEAIYTLVGSFESLQVGSFDRDFAHALDCFCYSTDTTQSYPDAALVPLASIRLNLEPWRANRNHFIGLRESHVIEIDDLNEGDILERAIWASLESVFPLTLYKSPLVQIGEKKRELTDVLSFHKYGNFLIESKDLSILGSGFERSQARRISGVQKQVTKAIKQLVGACKAISRGEKIFDQNGIELAVVRDQPSHCIVLITELEHSGDWSEITRDLMTSMEATGAFFHVIDLREFIALLKGSLGGAELLDYNLMERCKRFVEVRDVHIRSQFAPNKQNQADA</sequence>
<dbReference type="Proteomes" id="UP000814353">
    <property type="component" value="Unassembled WGS sequence"/>
</dbReference>
<evidence type="ECO:0000313" key="1">
    <source>
        <dbReference type="EMBL" id="MBA2781230.1"/>
    </source>
</evidence>
<organism evidence="1 3">
    <name type="scientific">Billgrantia kenyensis</name>
    <dbReference type="NCBI Taxonomy" id="321266"/>
    <lineage>
        <taxon>Bacteria</taxon>
        <taxon>Pseudomonadati</taxon>
        <taxon>Pseudomonadota</taxon>
        <taxon>Gammaproteobacteria</taxon>
        <taxon>Oceanospirillales</taxon>
        <taxon>Halomonadaceae</taxon>
        <taxon>Billgrantia</taxon>
    </lineage>
</organism>
<protein>
    <submittedName>
        <fullName evidence="1">Uncharacterized protein</fullName>
    </submittedName>
</protein>
<name>A0A7V9W567_9GAMM</name>
<dbReference type="RefSeq" id="WP_181517098.1">
    <property type="nucleotide sequence ID" value="NZ_JABFUB010000043.1"/>
</dbReference>
<accession>A0A7V9W567</accession>
<proteinExistence type="predicted"/>
<evidence type="ECO:0000313" key="3">
    <source>
        <dbReference type="Proteomes" id="UP000518091"/>
    </source>
</evidence>